<feature type="domain" description="Core" evidence="1">
    <location>
        <begin position="1"/>
        <end position="105"/>
    </location>
</feature>
<comment type="caution">
    <text evidence="2">The sequence shown here is derived from an EMBL/GenBank/DDBJ whole genome shotgun (WGS) entry which is preliminary data.</text>
</comment>
<dbReference type="InterPro" id="IPR035903">
    <property type="entry name" value="HesB-like_dom_sf"/>
</dbReference>
<dbReference type="RefSeq" id="WP_322878863.1">
    <property type="nucleotide sequence ID" value="NZ_JAVMIP010000014.1"/>
</dbReference>
<dbReference type="GO" id="GO:0016226">
    <property type="term" value="P:iron-sulfur cluster assembly"/>
    <property type="evidence" value="ECO:0007669"/>
    <property type="project" value="InterPro"/>
</dbReference>
<evidence type="ECO:0000259" key="1">
    <source>
        <dbReference type="Pfam" id="PF01521"/>
    </source>
</evidence>
<evidence type="ECO:0000313" key="3">
    <source>
        <dbReference type="Proteomes" id="UP001268256"/>
    </source>
</evidence>
<accession>A0AAE4JZ23</accession>
<reference evidence="3" key="1">
    <citation type="submission" date="2023-07" db="EMBL/GenBank/DDBJ databases">
        <authorList>
            <person name="Luz R."/>
            <person name="Cordeiro R."/>
            <person name="Fonseca A."/>
            <person name="Goncalves V."/>
        </authorList>
    </citation>
    <scope>NUCLEOTIDE SEQUENCE [LARGE SCALE GENOMIC DNA]</scope>
    <source>
        <strain evidence="3">BACA0444</strain>
    </source>
</reference>
<dbReference type="PANTHER" id="PTHR47265">
    <property type="entry name" value="IRON-SULFUR ASSEMBLY PROTEIN ISCA, CHLOROPLASTIC"/>
    <property type="match status" value="1"/>
</dbReference>
<dbReference type="InterPro" id="IPR000361">
    <property type="entry name" value="ATAP_core_dom"/>
</dbReference>
<dbReference type="Gene3D" id="2.60.300.12">
    <property type="entry name" value="HesB-like domain"/>
    <property type="match status" value="1"/>
</dbReference>
<dbReference type="PANTHER" id="PTHR47265:SF1">
    <property type="entry name" value="IRON-SULFUR ASSEMBLY PROTEIN ISCA, CHLOROPLASTIC"/>
    <property type="match status" value="1"/>
</dbReference>
<dbReference type="GO" id="GO:0030674">
    <property type="term" value="F:protein-macromolecule adaptor activity"/>
    <property type="evidence" value="ECO:0007669"/>
    <property type="project" value="TreeGrafter"/>
</dbReference>
<dbReference type="SUPFAM" id="SSF89360">
    <property type="entry name" value="HesB-like domain"/>
    <property type="match status" value="1"/>
</dbReference>
<organism evidence="2 3">
    <name type="scientific">Pseudocalidococcus azoricus BACA0444</name>
    <dbReference type="NCBI Taxonomy" id="2918990"/>
    <lineage>
        <taxon>Bacteria</taxon>
        <taxon>Bacillati</taxon>
        <taxon>Cyanobacteriota</taxon>
        <taxon>Cyanophyceae</taxon>
        <taxon>Acaryochloridales</taxon>
        <taxon>Thermosynechococcaceae</taxon>
        <taxon>Pseudocalidococcus</taxon>
        <taxon>Pseudocalidococcus azoricus</taxon>
    </lineage>
</organism>
<dbReference type="InterPro" id="IPR016092">
    <property type="entry name" value="ATAP"/>
</dbReference>
<protein>
    <submittedName>
        <fullName evidence="2">Iron-sulfur cluster assembly accessory protein</fullName>
    </submittedName>
</protein>
<dbReference type="EMBL" id="JAVMIP010000014">
    <property type="protein sequence ID" value="MDS3861629.1"/>
    <property type="molecule type" value="Genomic_DNA"/>
</dbReference>
<evidence type="ECO:0000313" key="2">
    <source>
        <dbReference type="EMBL" id="MDS3861629.1"/>
    </source>
</evidence>
<dbReference type="GO" id="GO:0051537">
    <property type="term" value="F:2 iron, 2 sulfur cluster binding"/>
    <property type="evidence" value="ECO:0007669"/>
    <property type="project" value="UniProtKB-ARBA"/>
</dbReference>
<dbReference type="Pfam" id="PF01521">
    <property type="entry name" value="Fe-S_biosyn"/>
    <property type="match status" value="1"/>
</dbReference>
<dbReference type="InterPro" id="IPR031108">
    <property type="entry name" value="IscA_plant_cyanobact"/>
</dbReference>
<dbReference type="Proteomes" id="UP001268256">
    <property type="component" value="Unassembled WGS sequence"/>
</dbReference>
<gene>
    <name evidence="2" type="ORF">RIF25_12515</name>
</gene>
<sequence>MTVTLTPTAVRELERLRQKSQAKANGEIVRLGVTSGGCADWLYVLEFIQTPQPDDQITETAGLVIAVAADSVAKLTDLTLDYTEDLMGGAFRFHNPMAGQTCGCGLSFKLVDH</sequence>
<dbReference type="AlphaFoldDB" id="A0AAE4JZ23"/>
<name>A0AAE4JZ23_9CYAN</name>
<keyword evidence="3" id="KW-1185">Reference proteome</keyword>
<proteinExistence type="predicted"/>
<dbReference type="NCBIfam" id="TIGR00049">
    <property type="entry name" value="iron-sulfur cluster assembly accessory protein"/>
    <property type="match status" value="1"/>
</dbReference>